<dbReference type="OMA" id="ELAMFHA"/>
<evidence type="ECO:0008006" key="3">
    <source>
        <dbReference type="Google" id="ProtNLM"/>
    </source>
</evidence>
<dbReference type="OrthoDB" id="4158087at2759"/>
<dbReference type="Pfam" id="PF11951">
    <property type="entry name" value="Fungal_trans_2"/>
    <property type="match status" value="1"/>
</dbReference>
<dbReference type="PANTHER" id="PTHR37540:SF5">
    <property type="entry name" value="TRANSCRIPTION FACTOR DOMAIN-CONTAINING PROTEIN"/>
    <property type="match status" value="1"/>
</dbReference>
<proteinExistence type="predicted"/>
<dbReference type="RefSeq" id="XP_016228531.1">
    <property type="nucleotide sequence ID" value="XM_016364882.1"/>
</dbReference>
<keyword evidence="2" id="KW-1185">Reference proteome</keyword>
<gene>
    <name evidence="1" type="ORF">PV10_00767</name>
</gene>
<accession>A0A0D1ZQV4</accession>
<dbReference type="EMBL" id="KN847520">
    <property type="protein sequence ID" value="KIV96957.1"/>
    <property type="molecule type" value="Genomic_DNA"/>
</dbReference>
<dbReference type="AlphaFoldDB" id="A0A0D1ZQV4"/>
<organism evidence="1 2">
    <name type="scientific">Exophiala mesophila</name>
    <name type="common">Black yeast-like fungus</name>
    <dbReference type="NCBI Taxonomy" id="212818"/>
    <lineage>
        <taxon>Eukaryota</taxon>
        <taxon>Fungi</taxon>
        <taxon>Dikarya</taxon>
        <taxon>Ascomycota</taxon>
        <taxon>Pezizomycotina</taxon>
        <taxon>Eurotiomycetes</taxon>
        <taxon>Chaetothyriomycetidae</taxon>
        <taxon>Chaetothyriales</taxon>
        <taxon>Herpotrichiellaceae</taxon>
        <taxon>Exophiala</taxon>
    </lineage>
</organism>
<dbReference type="PANTHER" id="PTHR37540">
    <property type="entry name" value="TRANSCRIPTION FACTOR (ACR-2), PUTATIVE-RELATED-RELATED"/>
    <property type="match status" value="1"/>
</dbReference>
<protein>
    <recommendedName>
        <fullName evidence="3">Tachykinin family protein</fullName>
    </recommendedName>
</protein>
<dbReference type="HOGENOM" id="CLU_038169_0_0_1"/>
<evidence type="ECO:0000313" key="1">
    <source>
        <dbReference type="EMBL" id="KIV96957.1"/>
    </source>
</evidence>
<name>A0A0D1ZQV4_EXOME</name>
<reference evidence="1 2" key="1">
    <citation type="submission" date="2015-01" db="EMBL/GenBank/DDBJ databases">
        <title>The Genome Sequence of Exophiala mesophila CBS40295.</title>
        <authorList>
            <consortium name="The Broad Institute Genomics Platform"/>
            <person name="Cuomo C."/>
            <person name="de Hoog S."/>
            <person name="Gorbushina A."/>
            <person name="Stielow B."/>
            <person name="Teixiera M."/>
            <person name="Abouelleil A."/>
            <person name="Chapman S.B."/>
            <person name="Priest M."/>
            <person name="Young S.K."/>
            <person name="Wortman J."/>
            <person name="Nusbaum C."/>
            <person name="Birren B."/>
        </authorList>
    </citation>
    <scope>NUCLEOTIDE SEQUENCE [LARGE SCALE GENOMIC DNA]</scope>
    <source>
        <strain evidence="1 2">CBS 40295</strain>
    </source>
</reference>
<dbReference type="VEuPathDB" id="FungiDB:PV10_00767"/>
<dbReference type="GeneID" id="27318612"/>
<dbReference type="Proteomes" id="UP000054302">
    <property type="component" value="Unassembled WGS sequence"/>
</dbReference>
<dbReference type="InterPro" id="IPR021858">
    <property type="entry name" value="Fun_TF"/>
</dbReference>
<evidence type="ECO:0000313" key="2">
    <source>
        <dbReference type="Proteomes" id="UP000054302"/>
    </source>
</evidence>
<sequence length="527" mass="57809">MTATPAYQFFVSSGIPQPADERMRSHAIKAALRMRKQGFGDAEGGLAGRSSASSNLTLRSHAQLKGRFRAVPSPTPKAAPAQFLNSSKKGLVGVDVQSRWQDSTNITQSLDGYQQLSTTRHRESIQNSIEKAKLDPFDSLPVENNWRVNLLLKHFLTGFSLNLTTVDPQRSWFSYALTDPLIMHTTLALSGAERLSSSMVVDHNLREEVVRQKLEAISIIKSHLDGQTLVQSIIAGVATLANVACFEGAFSEADLHMKAVRQVIDAGGGVEMIQDNFLISRAVIWTDLQTASALGRAPYFPLLHAHSQTQLPLDLLGNVPRIKLDAVEQVVGDADTVEVFAFLRQAIWARDTNKSPHVIRILMNTADWKISECLLGGVSKNPRTSLEVALLLGAQVFLYAVLRKVPPAGKLLQTLLARLELHLKSFAPNLESSVEIHAWLWLLFVGFVVESSNPQVRSNKFALQLEVFCRSTAILDRGFMVQTLKDFLWAEAHHGTASGGDDTILVAVSPSNRIQGLEAGIVQAEVC</sequence>
<dbReference type="STRING" id="212818.A0A0D1ZQV4"/>